<feature type="compositionally biased region" description="Low complexity" evidence="1">
    <location>
        <begin position="169"/>
        <end position="185"/>
    </location>
</feature>
<name>A0A329CW33_9BURK</name>
<dbReference type="AlphaFoldDB" id="A0A329CW33"/>
<dbReference type="InterPro" id="IPR019660">
    <property type="entry name" value="Put_sensory_transdc_reg_YbjN"/>
</dbReference>
<evidence type="ECO:0000256" key="1">
    <source>
        <dbReference type="SAM" id="MobiDB-lite"/>
    </source>
</evidence>
<feature type="compositionally biased region" description="Basic and acidic residues" evidence="1">
    <location>
        <begin position="186"/>
        <end position="199"/>
    </location>
</feature>
<evidence type="ECO:0000313" key="2">
    <source>
        <dbReference type="EMBL" id="RAS38956.1"/>
    </source>
</evidence>
<sequence>MSDKQTTAAAGQLPGGELIEAVSIDRLADILKAAGYRVTVAEQNGAVQLMSASQGVGFSVRFGNAAQEAAASTDATALRYLDYTHSCVLQVQGELPMELVTSWNRTKRFARLADHGPFLALEMDVIVAGGVTERYLRSTIELWDRLIQELLLHLRNRPALAEQPAASRATSPASFAAQAGAGADPAVRENGAREKALVQ</sequence>
<proteinExistence type="predicted"/>
<dbReference type="RefSeq" id="WP_111928963.1">
    <property type="nucleotide sequence ID" value="NZ_CADFFP010000004.1"/>
</dbReference>
<gene>
    <name evidence="2" type="ORF">BX591_101286</name>
</gene>
<accession>A0A329CW33</accession>
<organism evidence="2 3">
    <name type="scientific">Paraburkholderia bryophila</name>
    <dbReference type="NCBI Taxonomy" id="420952"/>
    <lineage>
        <taxon>Bacteria</taxon>
        <taxon>Pseudomonadati</taxon>
        <taxon>Pseudomonadota</taxon>
        <taxon>Betaproteobacteria</taxon>
        <taxon>Burkholderiales</taxon>
        <taxon>Burkholderiaceae</taxon>
        <taxon>Paraburkholderia</taxon>
    </lineage>
</organism>
<dbReference type="CDD" id="cd17511">
    <property type="entry name" value="YbjN_AmyR-like"/>
    <property type="match status" value="1"/>
</dbReference>
<dbReference type="Proteomes" id="UP000248918">
    <property type="component" value="Unassembled WGS sequence"/>
</dbReference>
<dbReference type="OrthoDB" id="8719709at2"/>
<protein>
    <submittedName>
        <fullName evidence="2">Putative sensory transduction regulator</fullName>
    </submittedName>
</protein>
<evidence type="ECO:0000313" key="3">
    <source>
        <dbReference type="Proteomes" id="UP000248918"/>
    </source>
</evidence>
<reference evidence="2 3" key="1">
    <citation type="submission" date="2018-06" db="EMBL/GenBank/DDBJ databases">
        <title>Genomic Encyclopedia of Type Strains, Phase III (KMG-III): the genomes of soil and plant-associated and newly described type strains.</title>
        <authorList>
            <person name="Whitman W."/>
        </authorList>
    </citation>
    <scope>NUCLEOTIDE SEQUENCE [LARGE SCALE GENOMIC DNA]</scope>
    <source>
        <strain evidence="2 3">LMG 23644</strain>
    </source>
</reference>
<dbReference type="EMBL" id="QLTK01000001">
    <property type="protein sequence ID" value="RAS38956.1"/>
    <property type="molecule type" value="Genomic_DNA"/>
</dbReference>
<feature type="region of interest" description="Disordered" evidence="1">
    <location>
        <begin position="163"/>
        <end position="199"/>
    </location>
</feature>
<comment type="caution">
    <text evidence="2">The sequence shown here is derived from an EMBL/GenBank/DDBJ whole genome shotgun (WGS) entry which is preliminary data.</text>
</comment>
<dbReference type="Pfam" id="PF10722">
    <property type="entry name" value="YbjN"/>
    <property type="match status" value="1"/>
</dbReference>